<protein>
    <recommendedName>
        <fullName evidence="4">DUF2484 family protein</fullName>
    </recommendedName>
</protein>
<evidence type="ECO:0000256" key="1">
    <source>
        <dbReference type="SAM" id="Phobius"/>
    </source>
</evidence>
<comment type="caution">
    <text evidence="2">The sequence shown here is derived from an EMBL/GenBank/DDBJ whole genome shotgun (WGS) entry which is preliminary data.</text>
</comment>
<dbReference type="Pfam" id="PF10658">
    <property type="entry name" value="DUF2484"/>
    <property type="match status" value="1"/>
</dbReference>
<keyword evidence="1" id="KW-0472">Membrane</keyword>
<sequence length="79" mass="8647">MSPALIAATLWVIAASAVAFLPMRRQFAPGFALLAAAPVLIIWIGVVHGWIWSAIGLAAFISMFRRPLWYLGRRALGRV</sequence>
<evidence type="ECO:0000313" key="3">
    <source>
        <dbReference type="Proteomes" id="UP000609802"/>
    </source>
</evidence>
<proteinExistence type="predicted"/>
<keyword evidence="1" id="KW-1133">Transmembrane helix</keyword>
<dbReference type="Proteomes" id="UP000609802">
    <property type="component" value="Unassembled WGS sequence"/>
</dbReference>
<dbReference type="EMBL" id="BNCH01000001">
    <property type="protein sequence ID" value="GHE86090.1"/>
    <property type="molecule type" value="Genomic_DNA"/>
</dbReference>
<evidence type="ECO:0008006" key="4">
    <source>
        <dbReference type="Google" id="ProtNLM"/>
    </source>
</evidence>
<gene>
    <name evidence="2" type="ORF">GCM10016455_01880</name>
</gene>
<accession>A0ABQ3IP72</accession>
<evidence type="ECO:0000313" key="2">
    <source>
        <dbReference type="EMBL" id="GHE86090.1"/>
    </source>
</evidence>
<name>A0ABQ3IP72_9RHOB</name>
<dbReference type="InterPro" id="IPR018919">
    <property type="entry name" value="DUF2484"/>
</dbReference>
<keyword evidence="1" id="KW-0812">Transmembrane</keyword>
<organism evidence="2 3">
    <name type="scientific">Aliiroseovarius zhejiangensis</name>
    <dbReference type="NCBI Taxonomy" id="1632025"/>
    <lineage>
        <taxon>Bacteria</taxon>
        <taxon>Pseudomonadati</taxon>
        <taxon>Pseudomonadota</taxon>
        <taxon>Alphaproteobacteria</taxon>
        <taxon>Rhodobacterales</taxon>
        <taxon>Paracoccaceae</taxon>
        <taxon>Aliiroseovarius</taxon>
    </lineage>
</organism>
<keyword evidence="3" id="KW-1185">Reference proteome</keyword>
<dbReference type="RefSeq" id="WP_191284605.1">
    <property type="nucleotide sequence ID" value="NZ_BNCH01000001.1"/>
</dbReference>
<reference evidence="3" key="1">
    <citation type="journal article" date="2019" name="Int. J. Syst. Evol. Microbiol.">
        <title>The Global Catalogue of Microorganisms (GCM) 10K type strain sequencing project: providing services to taxonomists for standard genome sequencing and annotation.</title>
        <authorList>
            <consortium name="The Broad Institute Genomics Platform"/>
            <consortium name="The Broad Institute Genome Sequencing Center for Infectious Disease"/>
            <person name="Wu L."/>
            <person name="Ma J."/>
        </authorList>
    </citation>
    <scope>NUCLEOTIDE SEQUENCE [LARGE SCALE GENOMIC DNA]</scope>
    <source>
        <strain evidence="3">KCTC 42443</strain>
    </source>
</reference>
<feature type="transmembrane region" description="Helical" evidence="1">
    <location>
        <begin position="35"/>
        <end position="64"/>
    </location>
</feature>